<dbReference type="FunFam" id="3.40.50.300:FF:000927">
    <property type="entry name" value="Septum-promoting GTP-binding protein 1"/>
    <property type="match status" value="1"/>
</dbReference>
<dbReference type="GO" id="GO:0004834">
    <property type="term" value="F:tryptophan synthase activity"/>
    <property type="evidence" value="ECO:0007669"/>
    <property type="project" value="UniProtKB-EC"/>
</dbReference>
<comment type="catalytic activity">
    <reaction evidence="9 10">
        <text>(1S,2R)-1-C-(indol-3-yl)glycerol 3-phosphate + L-serine = D-glyceraldehyde 3-phosphate + L-tryptophan + H2O</text>
        <dbReference type="Rhea" id="RHEA:10532"/>
        <dbReference type="ChEBI" id="CHEBI:15377"/>
        <dbReference type="ChEBI" id="CHEBI:33384"/>
        <dbReference type="ChEBI" id="CHEBI:57912"/>
        <dbReference type="ChEBI" id="CHEBI:58866"/>
        <dbReference type="ChEBI" id="CHEBI:59776"/>
        <dbReference type="EC" id="4.2.1.20"/>
    </reaction>
</comment>
<evidence type="ECO:0000256" key="7">
    <source>
        <dbReference type="ARBA" id="ARBA00023141"/>
    </source>
</evidence>
<dbReference type="InterPro" id="IPR006654">
    <property type="entry name" value="Trp_synth_beta"/>
</dbReference>
<comment type="pathway">
    <text evidence="2 10">Amino-acid biosynthesis; L-tryptophan biosynthesis; L-tryptophan from chorismate: step 5/5.</text>
</comment>
<evidence type="ECO:0000256" key="4">
    <source>
        <dbReference type="ARBA" id="ARBA00022605"/>
    </source>
</evidence>
<dbReference type="InterPro" id="IPR001806">
    <property type="entry name" value="Small_GTPase"/>
</dbReference>
<evidence type="ECO:0000313" key="12">
    <source>
        <dbReference type="EMBL" id="KAG5597836.1"/>
    </source>
</evidence>
<evidence type="ECO:0000256" key="10">
    <source>
        <dbReference type="RuleBase" id="RU003663"/>
    </source>
</evidence>
<dbReference type="PRINTS" id="PR00449">
    <property type="entry name" value="RASTRNSFRMNG"/>
</dbReference>
<comment type="cofactor">
    <cofactor evidence="1 10">
        <name>pyridoxal 5'-phosphate</name>
        <dbReference type="ChEBI" id="CHEBI:597326"/>
    </cofactor>
</comment>
<evidence type="ECO:0000256" key="8">
    <source>
        <dbReference type="ARBA" id="ARBA00023239"/>
    </source>
</evidence>
<sequence>MAQKTHDFSPEKMTNICRKIVQVNIRWKIFDKASIFREFFRFIWERIIVCSTGRKPVRYRRLSRRSSSSPVAMEEVEGYGVGGGEGDPLTATCTGYDSDSDLVTLKISILGDCQIGKTSFVEHIDYYRVTDEPGLIRPSKNVDIKYVGDEQEKRCLQMKGLNLMDKTLVVRGARIAFRIWDVGGDHSSFDQIPLACKDAVAILFMFDLTSRSTLNNVISWYTEARKWNQTAIPILIGTKFDDFVQLPPDIQWSVVTQARTYAKAMKATLFFSSSTHNINVNKIFKFIMAKLFNLPWSVKRNLTIGEPIIDFYLCPHRKINGAAAVQRPDSFGRFGKFGGKYVPETLMHALDELETAFNSLATDQDFQKEQDGILRDYVGRESPLYFAERLTEHYKRPDGEGPMIYLKREDLNHTGAHKINNAVAQALLAKRLGKKRIIAETGAGQHGVATATVCARFGLDCVIYMGAQDMERQALNVFRMRLLGAEVRAVHSGTATLKDATSEAIRDWVTNVETTHYILGSVAGPHPYPMMVRDFHAVIGKETRKQSLKKWGGKPDVLVACVGGGSNAMGLFHEFVDDKDVRLIGVEAAGFGLDSGKHAATLTKGEVGVLHGAMSYLLQDEDGQIVEPHSISAGLDYPGVGPEHSFLKDLGRAEYYSITDEEALEAFKRLSRLEGIIPALETAHALAYLEKLCPTLPNGTKVVLNCSGRGDKDVQTAIKYLKV</sequence>
<dbReference type="InterPro" id="IPR006653">
    <property type="entry name" value="Trp_synth_b_CS"/>
</dbReference>
<dbReference type="SUPFAM" id="SSF53686">
    <property type="entry name" value="Tryptophan synthase beta subunit-like PLP-dependent enzymes"/>
    <property type="match status" value="1"/>
</dbReference>
<dbReference type="Pfam" id="PF00291">
    <property type="entry name" value="PALP"/>
    <property type="match status" value="1"/>
</dbReference>
<dbReference type="GO" id="GO:0005737">
    <property type="term" value="C:cytoplasm"/>
    <property type="evidence" value="ECO:0007669"/>
    <property type="project" value="TreeGrafter"/>
</dbReference>
<dbReference type="AlphaFoldDB" id="A0A9J5YF07"/>
<dbReference type="SUPFAM" id="SSF52540">
    <property type="entry name" value="P-loop containing nucleoside triphosphate hydrolases"/>
    <property type="match status" value="1"/>
</dbReference>
<dbReference type="GO" id="GO:0003924">
    <property type="term" value="F:GTPase activity"/>
    <property type="evidence" value="ECO:0007669"/>
    <property type="project" value="InterPro"/>
</dbReference>
<dbReference type="PANTHER" id="PTHR48077:SF11">
    <property type="entry name" value="TRYPTOPHAN SYNTHASE"/>
    <property type="match status" value="1"/>
</dbReference>
<evidence type="ECO:0000256" key="6">
    <source>
        <dbReference type="ARBA" id="ARBA00022898"/>
    </source>
</evidence>
<dbReference type="CDD" id="cd06446">
    <property type="entry name" value="Trp-synth_B"/>
    <property type="match status" value="1"/>
</dbReference>
<protein>
    <recommendedName>
        <fullName evidence="3 10">Tryptophan synthase</fullName>
        <ecNumber evidence="3 10">4.2.1.20</ecNumber>
    </recommendedName>
</protein>
<dbReference type="InterPro" id="IPR023026">
    <property type="entry name" value="Trp_synth_beta/beta-like"/>
</dbReference>
<dbReference type="FunFam" id="3.40.50.1100:FF:000001">
    <property type="entry name" value="Tryptophan synthase beta chain"/>
    <property type="match status" value="1"/>
</dbReference>
<keyword evidence="5 10" id="KW-0822">Tryptophan biosynthesis</keyword>
<proteinExistence type="inferred from homology"/>
<organism evidence="12 13">
    <name type="scientific">Solanum commersonii</name>
    <name type="common">Commerson's wild potato</name>
    <name type="synonym">Commerson's nightshade</name>
    <dbReference type="NCBI Taxonomy" id="4109"/>
    <lineage>
        <taxon>Eukaryota</taxon>
        <taxon>Viridiplantae</taxon>
        <taxon>Streptophyta</taxon>
        <taxon>Embryophyta</taxon>
        <taxon>Tracheophyta</taxon>
        <taxon>Spermatophyta</taxon>
        <taxon>Magnoliopsida</taxon>
        <taxon>eudicotyledons</taxon>
        <taxon>Gunneridae</taxon>
        <taxon>Pentapetalae</taxon>
        <taxon>asterids</taxon>
        <taxon>lamiids</taxon>
        <taxon>Solanales</taxon>
        <taxon>Solanaceae</taxon>
        <taxon>Solanoideae</taxon>
        <taxon>Solaneae</taxon>
        <taxon>Solanum</taxon>
    </lineage>
</organism>
<dbReference type="InterPro" id="IPR027417">
    <property type="entry name" value="P-loop_NTPase"/>
</dbReference>
<accession>A0A9J5YF07</accession>
<evidence type="ECO:0000256" key="5">
    <source>
        <dbReference type="ARBA" id="ARBA00022822"/>
    </source>
</evidence>
<keyword evidence="4 10" id="KW-0028">Amino-acid biosynthesis</keyword>
<dbReference type="InterPro" id="IPR036052">
    <property type="entry name" value="TrpB-like_PALP_sf"/>
</dbReference>
<keyword evidence="8 10" id="KW-0456">Lyase</keyword>
<dbReference type="SMART" id="SM00174">
    <property type="entry name" value="RHO"/>
    <property type="match status" value="1"/>
</dbReference>
<keyword evidence="6 10" id="KW-0663">Pyridoxal phosphate</keyword>
<keyword evidence="7 10" id="KW-0057">Aromatic amino acid biosynthesis</keyword>
<dbReference type="PANTHER" id="PTHR48077">
    <property type="entry name" value="TRYPTOPHAN SYNTHASE-RELATED"/>
    <property type="match status" value="1"/>
</dbReference>
<dbReference type="Pfam" id="PF00071">
    <property type="entry name" value="Ras"/>
    <property type="match status" value="1"/>
</dbReference>
<dbReference type="Gene3D" id="3.40.50.300">
    <property type="entry name" value="P-loop containing nucleotide triphosphate hydrolases"/>
    <property type="match status" value="1"/>
</dbReference>
<reference evidence="12 13" key="1">
    <citation type="submission" date="2020-09" db="EMBL/GenBank/DDBJ databases">
        <title>De no assembly of potato wild relative species, Solanum commersonii.</title>
        <authorList>
            <person name="Cho K."/>
        </authorList>
    </citation>
    <scope>NUCLEOTIDE SEQUENCE [LARGE SCALE GENOMIC DNA]</scope>
    <source>
        <strain evidence="12">LZ3.2</strain>
        <tissue evidence="12">Leaf</tissue>
    </source>
</reference>
<evidence type="ECO:0000256" key="9">
    <source>
        <dbReference type="ARBA" id="ARBA00049047"/>
    </source>
</evidence>
<dbReference type="EC" id="4.2.1.20" evidence="3 10"/>
<name>A0A9J5YF07_SOLCO</name>
<keyword evidence="13" id="KW-1185">Reference proteome</keyword>
<dbReference type="GO" id="GO:0005525">
    <property type="term" value="F:GTP binding"/>
    <property type="evidence" value="ECO:0007669"/>
    <property type="project" value="InterPro"/>
</dbReference>
<dbReference type="PROSITE" id="PS51419">
    <property type="entry name" value="RAB"/>
    <property type="match status" value="1"/>
</dbReference>
<evidence type="ECO:0000256" key="1">
    <source>
        <dbReference type="ARBA" id="ARBA00001933"/>
    </source>
</evidence>
<comment type="caution">
    <text evidence="12">The sequence shown here is derived from an EMBL/GenBank/DDBJ whole genome shotgun (WGS) entry which is preliminary data.</text>
</comment>
<dbReference type="Proteomes" id="UP000824120">
    <property type="component" value="Chromosome 7"/>
</dbReference>
<gene>
    <name evidence="12" type="ORF">H5410_039068</name>
</gene>
<evidence type="ECO:0000256" key="2">
    <source>
        <dbReference type="ARBA" id="ARBA00004733"/>
    </source>
</evidence>
<dbReference type="OrthoDB" id="10327282at2759"/>
<dbReference type="SMART" id="SM00175">
    <property type="entry name" value="RAB"/>
    <property type="match status" value="1"/>
</dbReference>
<evidence type="ECO:0000256" key="3">
    <source>
        <dbReference type="ARBA" id="ARBA00012043"/>
    </source>
</evidence>
<evidence type="ECO:0000313" key="13">
    <source>
        <dbReference type="Proteomes" id="UP000824120"/>
    </source>
</evidence>
<dbReference type="FunFam" id="3.40.50.1100:FF:000004">
    <property type="entry name" value="Tryptophan synthase beta chain"/>
    <property type="match status" value="1"/>
</dbReference>
<dbReference type="Gene3D" id="3.40.50.1100">
    <property type="match status" value="2"/>
</dbReference>
<dbReference type="EMBL" id="JACXVP010000007">
    <property type="protein sequence ID" value="KAG5597836.1"/>
    <property type="molecule type" value="Genomic_DNA"/>
</dbReference>
<feature type="domain" description="Tryptophan synthase beta chain-like PALP" evidence="11">
    <location>
        <begin position="380"/>
        <end position="708"/>
    </location>
</feature>
<evidence type="ECO:0000259" key="11">
    <source>
        <dbReference type="Pfam" id="PF00291"/>
    </source>
</evidence>
<dbReference type="InterPro" id="IPR001926">
    <property type="entry name" value="TrpB-like_PALP"/>
</dbReference>
<dbReference type="PROSITE" id="PS00168">
    <property type="entry name" value="TRP_SYNTHASE_BETA"/>
    <property type="match status" value="1"/>
</dbReference>
<dbReference type="HAMAP" id="MF_00133">
    <property type="entry name" value="Trp_synth_beta"/>
    <property type="match status" value="1"/>
</dbReference>
<dbReference type="NCBIfam" id="TIGR00263">
    <property type="entry name" value="trpB"/>
    <property type="match status" value="1"/>
</dbReference>